<reference evidence="1 2" key="1">
    <citation type="submission" date="2024-01" db="EMBL/GenBank/DDBJ databases">
        <title>Characterization of Pseudomonas viridiflava in Georgia, USA.</title>
        <authorList>
            <person name="Zhao M."/>
            <person name="Dutta B."/>
        </authorList>
    </citation>
    <scope>NUCLEOTIDE SEQUENCE [LARGE SCALE GENOMIC DNA]</scope>
    <source>
        <strain evidence="1 2">21GA0539</strain>
    </source>
</reference>
<dbReference type="EMBL" id="JAZEIP010000045">
    <property type="protein sequence ID" value="MEE4042526.1"/>
    <property type="molecule type" value="Genomic_DNA"/>
</dbReference>
<gene>
    <name evidence="1" type="ORF">V2I87_20745</name>
</gene>
<dbReference type="Proteomes" id="UP001343600">
    <property type="component" value="Unassembled WGS sequence"/>
</dbReference>
<dbReference type="RefSeq" id="WP_225913301.1">
    <property type="nucleotide sequence ID" value="NZ_JAZEIJ010000041.1"/>
</dbReference>
<comment type="caution">
    <text evidence="1">The sequence shown here is derived from an EMBL/GenBank/DDBJ whole genome shotgun (WGS) entry which is preliminary data.</text>
</comment>
<protein>
    <submittedName>
        <fullName evidence="1">Uncharacterized protein</fullName>
    </submittedName>
</protein>
<name>A0ABU7NCB8_PSEVI</name>
<evidence type="ECO:0000313" key="2">
    <source>
        <dbReference type="Proteomes" id="UP001343600"/>
    </source>
</evidence>
<organism evidence="1 2">
    <name type="scientific">Pseudomonas viridiflava</name>
    <name type="common">Phytomonas viridiflava</name>
    <dbReference type="NCBI Taxonomy" id="33069"/>
    <lineage>
        <taxon>Bacteria</taxon>
        <taxon>Pseudomonadati</taxon>
        <taxon>Pseudomonadota</taxon>
        <taxon>Gammaproteobacteria</taxon>
        <taxon>Pseudomonadales</taxon>
        <taxon>Pseudomonadaceae</taxon>
        <taxon>Pseudomonas</taxon>
    </lineage>
</organism>
<proteinExistence type="predicted"/>
<keyword evidence="2" id="KW-1185">Reference proteome</keyword>
<sequence>MMVIACLGWGSLIWKPDALPLASEWFMDGPVLPIEFARISDNGDLTTAICANAPGCTVLWAILDLDNLDEAREALRIREGVPQDREDGIGSFMVGKTVAGVIAEWAIPRQLDAVIWTGLPPRFGGIEGLVPAAEDAVAYLAGLSGEEREHARDYIKNVPSQIDTPYRRQIMTGLGWH</sequence>
<accession>A0ABU7NCB8</accession>
<evidence type="ECO:0000313" key="1">
    <source>
        <dbReference type="EMBL" id="MEE4042526.1"/>
    </source>
</evidence>